<keyword evidence="4" id="KW-1185">Reference proteome</keyword>
<evidence type="ECO:0000313" key="4">
    <source>
        <dbReference type="Proteomes" id="UP001205185"/>
    </source>
</evidence>
<dbReference type="Proteomes" id="UP001205185">
    <property type="component" value="Unassembled WGS sequence"/>
</dbReference>
<keyword evidence="2" id="KW-1133">Transmembrane helix</keyword>
<evidence type="ECO:0000256" key="2">
    <source>
        <dbReference type="SAM" id="Phobius"/>
    </source>
</evidence>
<evidence type="ECO:0000313" key="3">
    <source>
        <dbReference type="EMBL" id="MCP2270509.1"/>
    </source>
</evidence>
<sequence>MGRKRPSSRSTASREPSREMPTTRPSRASVQSASATNRDDNAATNWTYTISTWGRTARAVIIAVVVVGIVMLALWLLQVDLVVGPVEITGRAGSS</sequence>
<organism evidence="3 4">
    <name type="scientific">Actinokineospora diospyrosa</name>
    <dbReference type="NCBI Taxonomy" id="103728"/>
    <lineage>
        <taxon>Bacteria</taxon>
        <taxon>Bacillati</taxon>
        <taxon>Actinomycetota</taxon>
        <taxon>Actinomycetes</taxon>
        <taxon>Pseudonocardiales</taxon>
        <taxon>Pseudonocardiaceae</taxon>
        <taxon>Actinokineospora</taxon>
    </lineage>
</organism>
<keyword evidence="2" id="KW-0472">Membrane</keyword>
<feature type="region of interest" description="Disordered" evidence="1">
    <location>
        <begin position="1"/>
        <end position="38"/>
    </location>
</feature>
<dbReference type="EMBL" id="JAMTCO010000007">
    <property type="protein sequence ID" value="MCP2270509.1"/>
    <property type="molecule type" value="Genomic_DNA"/>
</dbReference>
<proteinExistence type="predicted"/>
<keyword evidence="2" id="KW-0812">Transmembrane</keyword>
<name>A0ABT1ID26_9PSEU</name>
<feature type="transmembrane region" description="Helical" evidence="2">
    <location>
        <begin position="59"/>
        <end position="77"/>
    </location>
</feature>
<comment type="caution">
    <text evidence="3">The sequence shown here is derived from an EMBL/GenBank/DDBJ whole genome shotgun (WGS) entry which is preliminary data.</text>
</comment>
<gene>
    <name evidence="3" type="ORF">LV75_003010</name>
</gene>
<protein>
    <submittedName>
        <fullName evidence="3">Uncharacterized protein</fullName>
    </submittedName>
</protein>
<accession>A0ABT1ID26</accession>
<feature type="compositionally biased region" description="Polar residues" evidence="1">
    <location>
        <begin position="23"/>
        <end position="38"/>
    </location>
</feature>
<reference evidence="3 4" key="1">
    <citation type="submission" date="2022-06" db="EMBL/GenBank/DDBJ databases">
        <title>Genomic Encyclopedia of Archaeal and Bacterial Type Strains, Phase II (KMG-II): from individual species to whole genera.</title>
        <authorList>
            <person name="Goeker M."/>
        </authorList>
    </citation>
    <scope>NUCLEOTIDE SEQUENCE [LARGE SCALE GENOMIC DNA]</scope>
    <source>
        <strain evidence="3 4">DSM 44255</strain>
    </source>
</reference>
<evidence type="ECO:0000256" key="1">
    <source>
        <dbReference type="SAM" id="MobiDB-lite"/>
    </source>
</evidence>